<evidence type="ECO:0000313" key="2">
    <source>
        <dbReference type="Proteomes" id="UP001054945"/>
    </source>
</evidence>
<reference evidence="1 2" key="1">
    <citation type="submission" date="2021-06" db="EMBL/GenBank/DDBJ databases">
        <title>Caerostris extrusa draft genome.</title>
        <authorList>
            <person name="Kono N."/>
            <person name="Arakawa K."/>
        </authorList>
    </citation>
    <scope>NUCLEOTIDE SEQUENCE [LARGE SCALE GENOMIC DNA]</scope>
</reference>
<evidence type="ECO:0000313" key="1">
    <source>
        <dbReference type="EMBL" id="GIY67973.1"/>
    </source>
</evidence>
<sequence length="137" mass="15065">MGGPDMRFRPSRSSGVVWAPLEPSFDVCFSVSSTASDEVARQHQQMVSALSTITKHPGAPVPQPKGPPLIQISHQSRCEEESTRPPMDSPSCKTEFTFLQIAVISVRVEARRDLQRSTHAGVIYSWASSHARLPPQI</sequence>
<accession>A0AAV4VD22</accession>
<name>A0AAV4VD22_CAEEX</name>
<gene>
    <name evidence="1" type="ORF">CEXT_364671</name>
</gene>
<dbReference type="AlphaFoldDB" id="A0AAV4VD22"/>
<keyword evidence="2" id="KW-1185">Reference proteome</keyword>
<dbReference type="EMBL" id="BPLR01014306">
    <property type="protein sequence ID" value="GIY67973.1"/>
    <property type="molecule type" value="Genomic_DNA"/>
</dbReference>
<comment type="caution">
    <text evidence="1">The sequence shown here is derived from an EMBL/GenBank/DDBJ whole genome shotgun (WGS) entry which is preliminary data.</text>
</comment>
<protein>
    <submittedName>
        <fullName evidence="1">Uncharacterized protein</fullName>
    </submittedName>
</protein>
<dbReference type="Proteomes" id="UP001054945">
    <property type="component" value="Unassembled WGS sequence"/>
</dbReference>
<organism evidence="1 2">
    <name type="scientific">Caerostris extrusa</name>
    <name type="common">Bark spider</name>
    <name type="synonym">Caerostris bankana</name>
    <dbReference type="NCBI Taxonomy" id="172846"/>
    <lineage>
        <taxon>Eukaryota</taxon>
        <taxon>Metazoa</taxon>
        <taxon>Ecdysozoa</taxon>
        <taxon>Arthropoda</taxon>
        <taxon>Chelicerata</taxon>
        <taxon>Arachnida</taxon>
        <taxon>Araneae</taxon>
        <taxon>Araneomorphae</taxon>
        <taxon>Entelegynae</taxon>
        <taxon>Araneoidea</taxon>
        <taxon>Araneidae</taxon>
        <taxon>Caerostris</taxon>
    </lineage>
</organism>
<proteinExistence type="predicted"/>